<dbReference type="GO" id="GO:0006465">
    <property type="term" value="P:signal peptide processing"/>
    <property type="evidence" value="ECO:0007669"/>
    <property type="project" value="TreeGrafter"/>
</dbReference>
<evidence type="ECO:0000256" key="3">
    <source>
        <dbReference type="ARBA" id="ARBA00022692"/>
    </source>
</evidence>
<evidence type="ECO:0000256" key="4">
    <source>
        <dbReference type="ARBA" id="ARBA00022801"/>
    </source>
</evidence>
<dbReference type="InterPro" id="IPR022764">
    <property type="entry name" value="Peptidase_S54_rhomboid_dom"/>
</dbReference>
<keyword evidence="4" id="KW-0378">Hydrolase</keyword>
<dbReference type="AlphaFoldDB" id="A0A4P6XK87"/>
<name>A0A4P6XK87_9ASCO</name>
<evidence type="ECO:0000313" key="9">
    <source>
        <dbReference type="EMBL" id="QBM87620.1"/>
    </source>
</evidence>
<protein>
    <submittedName>
        <fullName evidence="9">Rhomboid-like protein</fullName>
    </submittedName>
</protein>
<feature type="transmembrane region" description="Helical" evidence="7">
    <location>
        <begin position="70"/>
        <end position="90"/>
    </location>
</feature>
<keyword evidence="10" id="KW-1185">Reference proteome</keyword>
<dbReference type="PANTHER" id="PTHR43731">
    <property type="entry name" value="RHOMBOID PROTEASE"/>
    <property type="match status" value="1"/>
</dbReference>
<dbReference type="GO" id="GO:0004252">
    <property type="term" value="F:serine-type endopeptidase activity"/>
    <property type="evidence" value="ECO:0007669"/>
    <property type="project" value="InterPro"/>
</dbReference>
<keyword evidence="3 7" id="KW-0812">Transmembrane</keyword>
<dbReference type="PANTHER" id="PTHR43731:SF14">
    <property type="entry name" value="PRESENILIN-ASSOCIATED RHOMBOID-LIKE PROTEIN, MITOCHONDRIAL"/>
    <property type="match status" value="1"/>
</dbReference>
<dbReference type="Gene3D" id="1.20.1540.10">
    <property type="entry name" value="Rhomboid-like"/>
    <property type="match status" value="1"/>
</dbReference>
<dbReference type="Proteomes" id="UP000292447">
    <property type="component" value="Chromosome II"/>
</dbReference>
<feature type="transmembrane region" description="Helical" evidence="7">
    <location>
        <begin position="102"/>
        <end position="119"/>
    </location>
</feature>
<evidence type="ECO:0000256" key="6">
    <source>
        <dbReference type="ARBA" id="ARBA00023136"/>
    </source>
</evidence>
<dbReference type="InterPro" id="IPR035952">
    <property type="entry name" value="Rhomboid-like_sf"/>
</dbReference>
<keyword evidence="6 7" id="KW-0472">Membrane</keyword>
<evidence type="ECO:0000256" key="7">
    <source>
        <dbReference type="SAM" id="Phobius"/>
    </source>
</evidence>
<dbReference type="SUPFAM" id="SSF144091">
    <property type="entry name" value="Rhomboid-like"/>
    <property type="match status" value="1"/>
</dbReference>
<feature type="transmembrane region" description="Helical" evidence="7">
    <location>
        <begin position="268"/>
        <end position="286"/>
    </location>
</feature>
<evidence type="ECO:0000256" key="2">
    <source>
        <dbReference type="ARBA" id="ARBA00009045"/>
    </source>
</evidence>
<feature type="domain" description="Peptidase S54 rhomboid" evidence="8">
    <location>
        <begin position="141"/>
        <end position="287"/>
    </location>
</feature>
<accession>A0A4P6XK87</accession>
<feature type="transmembrane region" description="Helical" evidence="7">
    <location>
        <begin position="208"/>
        <end position="228"/>
    </location>
</feature>
<evidence type="ECO:0000259" key="8">
    <source>
        <dbReference type="Pfam" id="PF01694"/>
    </source>
</evidence>
<feature type="transmembrane region" description="Helical" evidence="7">
    <location>
        <begin position="234"/>
        <end position="261"/>
    </location>
</feature>
<dbReference type="InterPro" id="IPR050925">
    <property type="entry name" value="Rhomboid_protease_S54"/>
</dbReference>
<evidence type="ECO:0000256" key="1">
    <source>
        <dbReference type="ARBA" id="ARBA00004141"/>
    </source>
</evidence>
<dbReference type="FunFam" id="1.20.1540.10:FF:000012">
    <property type="entry name" value="Rhomboid family protein"/>
    <property type="match status" value="1"/>
</dbReference>
<dbReference type="STRING" id="2163413.A0A4P6XK87"/>
<reference evidence="10" key="1">
    <citation type="submission" date="2019-03" db="EMBL/GenBank/DDBJ databases">
        <title>Snf2 controls pulcherriminic acid biosynthesis and connects pigmentation and antifungal activity of the yeast Metschnikowia pulcherrima.</title>
        <authorList>
            <person name="Gore-Lloyd D."/>
            <person name="Sumann I."/>
            <person name="Brachmann A.O."/>
            <person name="Schneeberger K."/>
            <person name="Ortiz-Merino R.A."/>
            <person name="Moreno-Beltran M."/>
            <person name="Schlaefli M."/>
            <person name="Kirner P."/>
            <person name="Santos Kron A."/>
            <person name="Wolfe K.H."/>
            <person name="Piel J."/>
            <person name="Ahrens C.H."/>
            <person name="Henk D."/>
            <person name="Freimoser F.M."/>
        </authorList>
    </citation>
    <scope>NUCLEOTIDE SEQUENCE [LARGE SCALE GENOMIC DNA]</scope>
    <source>
        <strain evidence="10">APC 1.2</strain>
    </source>
</reference>
<comment type="subcellular location">
    <subcellularLocation>
        <location evidence="1">Membrane</location>
        <topology evidence="1">Multi-pass membrane protein</topology>
    </subcellularLocation>
</comment>
<evidence type="ECO:0000313" key="10">
    <source>
        <dbReference type="Proteomes" id="UP000292447"/>
    </source>
</evidence>
<gene>
    <name evidence="9" type="primary">MPUL0B08270</name>
    <name evidence="9" type="ORF">METSCH_B08270</name>
</gene>
<dbReference type="EMBL" id="CP034457">
    <property type="protein sequence ID" value="QBM87620.1"/>
    <property type="molecule type" value="Genomic_DNA"/>
</dbReference>
<dbReference type="GO" id="GO:0016020">
    <property type="term" value="C:membrane"/>
    <property type="evidence" value="ECO:0007669"/>
    <property type="project" value="UniProtKB-SubCell"/>
</dbReference>
<feature type="transmembrane region" description="Helical" evidence="7">
    <location>
        <begin position="157"/>
        <end position="175"/>
    </location>
</feature>
<comment type="similarity">
    <text evidence="2">Belongs to the peptidase S54 family.</text>
</comment>
<evidence type="ECO:0000256" key="5">
    <source>
        <dbReference type="ARBA" id="ARBA00022989"/>
    </source>
</evidence>
<proteinExistence type="inferred from homology"/>
<keyword evidence="5 7" id="KW-1133">Transmembrane helix</keyword>
<dbReference type="Pfam" id="PF01694">
    <property type="entry name" value="Rhomboid"/>
    <property type="match status" value="1"/>
</dbReference>
<organism evidence="9 10">
    <name type="scientific">Metschnikowia aff. pulcherrima</name>
    <dbReference type="NCBI Taxonomy" id="2163413"/>
    <lineage>
        <taxon>Eukaryota</taxon>
        <taxon>Fungi</taxon>
        <taxon>Dikarya</taxon>
        <taxon>Ascomycota</taxon>
        <taxon>Saccharomycotina</taxon>
        <taxon>Pichiomycetes</taxon>
        <taxon>Metschnikowiaceae</taxon>
        <taxon>Metschnikowia</taxon>
    </lineage>
</organism>
<sequence length="301" mass="33342">MFRLPGYHTCFSANLRLLPVPIRAFMFGTRSLKVLPCASRGAIRPSSTWSQYNRHYGRNKINWNALKKPALFTASFCVVTTLATPYLMQIPPLSYFRLHPRVMVYAIIGMNVAGFLAWRSPVFSRYMTRYGLLMKDNIRSQWSLLGSAFSHQDPFHLMFNMLMLYSFGTSFATAVGASNFLAMYLNSAVISSFVSVAIPTIMRTSMTVASLGASGALFGVFGAFAYLAPKAPVALFFLPVPGGAWVLFLGSIAINAAGIALKWGRYDFGAHLGGCLAGAAYGWYFSKIRQSRSRPQVFSRY</sequence>